<keyword evidence="1" id="KW-0472">Membrane</keyword>
<feature type="transmembrane region" description="Helical" evidence="1">
    <location>
        <begin position="69"/>
        <end position="93"/>
    </location>
</feature>
<dbReference type="InterPro" id="IPR024316">
    <property type="entry name" value="APQ12"/>
</dbReference>
<keyword evidence="1" id="KW-1133">Transmembrane helix</keyword>
<protein>
    <submittedName>
        <fullName evidence="2">Nuclear pore assembly and biogenesis-domain-containing protein</fullName>
    </submittedName>
</protein>
<proteinExistence type="predicted"/>
<dbReference type="RefSeq" id="XP_070891017.1">
    <property type="nucleotide sequence ID" value="XM_071027879.1"/>
</dbReference>
<keyword evidence="1" id="KW-0812">Transmembrane</keyword>
<keyword evidence="3" id="KW-1185">Reference proteome</keyword>
<evidence type="ECO:0000313" key="3">
    <source>
        <dbReference type="Proteomes" id="UP001610432"/>
    </source>
</evidence>
<dbReference type="EMBL" id="JBFXLQ010000002">
    <property type="protein sequence ID" value="KAL2872038.1"/>
    <property type="molecule type" value="Genomic_DNA"/>
</dbReference>
<name>A0ABR4M629_9EURO</name>
<gene>
    <name evidence="2" type="ORF">BJX67DRAFT_341329</name>
</gene>
<sequence>MENFPESIQSLLQHPAVQHLASSPLASNLAHLHASYLNPSLEHIKESYLDPSLTHLRLTYLDPYVVQPLAHLLASMPDLASVLVLIFILFVSFKVLDYTRRAVMFWVWLTMRLVWWATIISLGLYMYQAGWAKVARDLGFVFNFLVGVLEQFGRGLEESTARAGERSSRGSWGKP</sequence>
<dbReference type="GeneID" id="98142951"/>
<evidence type="ECO:0000313" key="2">
    <source>
        <dbReference type="EMBL" id="KAL2872038.1"/>
    </source>
</evidence>
<dbReference type="Pfam" id="PF12716">
    <property type="entry name" value="Apq12"/>
    <property type="match status" value="1"/>
</dbReference>
<feature type="transmembrane region" description="Helical" evidence="1">
    <location>
        <begin position="105"/>
        <end position="127"/>
    </location>
</feature>
<accession>A0ABR4M629</accession>
<organism evidence="2 3">
    <name type="scientific">Aspergillus lucknowensis</name>
    <dbReference type="NCBI Taxonomy" id="176173"/>
    <lineage>
        <taxon>Eukaryota</taxon>
        <taxon>Fungi</taxon>
        <taxon>Dikarya</taxon>
        <taxon>Ascomycota</taxon>
        <taxon>Pezizomycotina</taxon>
        <taxon>Eurotiomycetes</taxon>
        <taxon>Eurotiomycetidae</taxon>
        <taxon>Eurotiales</taxon>
        <taxon>Aspergillaceae</taxon>
        <taxon>Aspergillus</taxon>
        <taxon>Aspergillus subgen. Nidulantes</taxon>
    </lineage>
</organism>
<reference evidence="2 3" key="1">
    <citation type="submission" date="2024-07" db="EMBL/GenBank/DDBJ databases">
        <title>Section-level genome sequencing and comparative genomics of Aspergillus sections Usti and Cavernicolus.</title>
        <authorList>
            <consortium name="Lawrence Berkeley National Laboratory"/>
            <person name="Nybo J.L."/>
            <person name="Vesth T.C."/>
            <person name="Theobald S."/>
            <person name="Frisvad J.C."/>
            <person name="Larsen T.O."/>
            <person name="Kjaerboelling I."/>
            <person name="Rothschild-Mancinelli K."/>
            <person name="Lyhne E.K."/>
            <person name="Kogle M.E."/>
            <person name="Barry K."/>
            <person name="Clum A."/>
            <person name="Na H."/>
            <person name="Ledsgaard L."/>
            <person name="Lin J."/>
            <person name="Lipzen A."/>
            <person name="Kuo A."/>
            <person name="Riley R."/>
            <person name="Mondo S."/>
            <person name="Labutti K."/>
            <person name="Haridas S."/>
            <person name="Pangalinan J."/>
            <person name="Salamov A.A."/>
            <person name="Simmons B.A."/>
            <person name="Magnuson J.K."/>
            <person name="Chen J."/>
            <person name="Drula E."/>
            <person name="Henrissat B."/>
            <person name="Wiebenga A."/>
            <person name="Lubbers R.J."/>
            <person name="Gomes A.C."/>
            <person name="Macurrencykelacurrency M.R."/>
            <person name="Stajich J."/>
            <person name="Grigoriev I.V."/>
            <person name="Mortensen U.H."/>
            <person name="De Vries R.P."/>
            <person name="Baker S.E."/>
            <person name="Andersen M.R."/>
        </authorList>
    </citation>
    <scope>NUCLEOTIDE SEQUENCE [LARGE SCALE GENOMIC DNA]</scope>
    <source>
        <strain evidence="2 3">CBS 449.75</strain>
    </source>
</reference>
<dbReference type="Proteomes" id="UP001610432">
    <property type="component" value="Unassembled WGS sequence"/>
</dbReference>
<comment type="caution">
    <text evidence="2">The sequence shown here is derived from an EMBL/GenBank/DDBJ whole genome shotgun (WGS) entry which is preliminary data.</text>
</comment>
<evidence type="ECO:0000256" key="1">
    <source>
        <dbReference type="SAM" id="Phobius"/>
    </source>
</evidence>